<name>A0ABV4UFP2_9RHOO</name>
<evidence type="ECO:0000313" key="2">
    <source>
        <dbReference type="EMBL" id="MFA9950073.1"/>
    </source>
</evidence>
<organism evidence="2 3">
    <name type="scientific">Dentiradicibacter hellwigii</name>
    <dbReference type="NCBI Taxonomy" id="3149053"/>
    <lineage>
        <taxon>Bacteria</taxon>
        <taxon>Pseudomonadati</taxon>
        <taxon>Pseudomonadota</taxon>
        <taxon>Betaproteobacteria</taxon>
        <taxon>Rhodocyclales</taxon>
        <taxon>Rhodocyclaceae</taxon>
        <taxon>Dentiradicibacter</taxon>
    </lineage>
</organism>
<feature type="transmembrane region" description="Helical" evidence="1">
    <location>
        <begin position="27"/>
        <end position="49"/>
    </location>
</feature>
<proteinExistence type="predicted"/>
<keyword evidence="3" id="KW-1185">Reference proteome</keyword>
<feature type="transmembrane region" description="Helical" evidence="1">
    <location>
        <begin position="5"/>
        <end position="21"/>
    </location>
</feature>
<keyword evidence="1" id="KW-0812">Transmembrane</keyword>
<comment type="caution">
    <text evidence="2">The sequence shown here is derived from an EMBL/GenBank/DDBJ whole genome shotgun (WGS) entry which is preliminary data.</text>
</comment>
<evidence type="ECO:0000256" key="1">
    <source>
        <dbReference type="SAM" id="Phobius"/>
    </source>
</evidence>
<feature type="transmembrane region" description="Helical" evidence="1">
    <location>
        <begin position="89"/>
        <end position="113"/>
    </location>
</feature>
<keyword evidence="1" id="KW-0472">Membrane</keyword>
<reference evidence="3" key="1">
    <citation type="submission" date="2024-06" db="EMBL/GenBank/DDBJ databases">
        <title>Radixoralia hellwigii gen. nov., sp nov., isolated from a root canal in the human oral cavity.</title>
        <authorList>
            <person name="Bartsch S."/>
            <person name="Wittmer A."/>
            <person name="Schulz A.-K."/>
            <person name="Neumann-Schaal M."/>
            <person name="Wolf J."/>
            <person name="Gronow S."/>
            <person name="Tennert C."/>
            <person name="Haecker G."/>
            <person name="Cieplik F."/>
            <person name="Al-Ahmad A."/>
        </authorList>
    </citation>
    <scope>NUCLEOTIDE SEQUENCE [LARGE SCALE GENOMIC DNA]</scope>
    <source>
        <strain evidence="3">Wk13</strain>
    </source>
</reference>
<sequence>MLKAFLTGICIYTFGCIIYIVTLGHELIQLIELILLGTPGFSAFVAVYLSPRHKIAMGPVLAVCQTFIGQLMAYFYKSFGGHVDNIGDIFTTLLIIFLYNLTLCVIGSIFGLICGKIYKKLD</sequence>
<gene>
    <name evidence="2" type="ORF">ABCS64_07040</name>
</gene>
<dbReference type="EMBL" id="JBEUWX010000002">
    <property type="protein sequence ID" value="MFA9950073.1"/>
    <property type="molecule type" value="Genomic_DNA"/>
</dbReference>
<evidence type="ECO:0000313" key="3">
    <source>
        <dbReference type="Proteomes" id="UP001574673"/>
    </source>
</evidence>
<keyword evidence="1" id="KW-1133">Transmembrane helix</keyword>
<dbReference type="Proteomes" id="UP001574673">
    <property type="component" value="Unassembled WGS sequence"/>
</dbReference>
<protein>
    <submittedName>
        <fullName evidence="2">Uncharacterized protein</fullName>
    </submittedName>
</protein>
<accession>A0ABV4UFP2</accession>
<dbReference type="RefSeq" id="WP_418891157.1">
    <property type="nucleotide sequence ID" value="NZ_JBEUWX010000002.1"/>
</dbReference>
<feature type="transmembrane region" description="Helical" evidence="1">
    <location>
        <begin position="56"/>
        <end position="77"/>
    </location>
</feature>